<keyword evidence="4" id="KW-1185">Reference proteome</keyword>
<feature type="region of interest" description="Disordered" evidence="2">
    <location>
        <begin position="1"/>
        <end position="29"/>
    </location>
</feature>
<gene>
    <name evidence="3" type="ORF">B4U79_15363</name>
</gene>
<dbReference type="Proteomes" id="UP000285301">
    <property type="component" value="Unassembled WGS sequence"/>
</dbReference>
<protein>
    <submittedName>
        <fullName evidence="3">DnaJ subfamily B member 6-like protein</fullName>
    </submittedName>
</protein>
<comment type="caution">
    <text evidence="3">The sequence shown here is derived from an EMBL/GenBank/DDBJ whole genome shotgun (WGS) entry which is preliminary data.</text>
</comment>
<feature type="non-terminal residue" evidence="3">
    <location>
        <position position="1"/>
    </location>
</feature>
<proteinExistence type="predicted"/>
<feature type="compositionally biased region" description="Basic residues" evidence="2">
    <location>
        <begin position="18"/>
        <end position="29"/>
    </location>
</feature>
<name>A0A443QTN3_9ACAR</name>
<dbReference type="AlphaFoldDB" id="A0A443QTN3"/>
<dbReference type="InterPro" id="IPR043183">
    <property type="entry name" value="DNJB2/6-like"/>
</dbReference>
<dbReference type="EMBL" id="NCKU01004156">
    <property type="protein sequence ID" value="RWS06368.1"/>
    <property type="molecule type" value="Genomic_DNA"/>
</dbReference>
<evidence type="ECO:0000313" key="4">
    <source>
        <dbReference type="Proteomes" id="UP000285301"/>
    </source>
</evidence>
<feature type="non-terminal residue" evidence="3">
    <location>
        <position position="173"/>
    </location>
</feature>
<evidence type="ECO:0000313" key="3">
    <source>
        <dbReference type="EMBL" id="RWS06368.1"/>
    </source>
</evidence>
<dbReference type="GO" id="GO:0030544">
    <property type="term" value="F:Hsp70 protein binding"/>
    <property type="evidence" value="ECO:0007669"/>
    <property type="project" value="InterPro"/>
</dbReference>
<evidence type="ECO:0000256" key="1">
    <source>
        <dbReference type="ARBA" id="ARBA00023186"/>
    </source>
</evidence>
<dbReference type="GO" id="GO:0051082">
    <property type="term" value="F:unfolded protein binding"/>
    <property type="evidence" value="ECO:0007669"/>
    <property type="project" value="InterPro"/>
</dbReference>
<keyword evidence="1" id="KW-0143">Chaperone</keyword>
<dbReference type="STRING" id="1965070.A0A443QTN3"/>
<dbReference type="OrthoDB" id="10250354at2759"/>
<organism evidence="3 4">
    <name type="scientific">Dinothrombium tinctorium</name>
    <dbReference type="NCBI Taxonomy" id="1965070"/>
    <lineage>
        <taxon>Eukaryota</taxon>
        <taxon>Metazoa</taxon>
        <taxon>Ecdysozoa</taxon>
        <taxon>Arthropoda</taxon>
        <taxon>Chelicerata</taxon>
        <taxon>Arachnida</taxon>
        <taxon>Acari</taxon>
        <taxon>Acariformes</taxon>
        <taxon>Trombidiformes</taxon>
        <taxon>Prostigmata</taxon>
        <taxon>Anystina</taxon>
        <taxon>Parasitengona</taxon>
        <taxon>Trombidioidea</taxon>
        <taxon>Trombidiidae</taxon>
        <taxon>Dinothrombium</taxon>
    </lineage>
</organism>
<sequence>NKRKIYDRYGKEGITGRHNGHHRHSHHHHHGMFQENFDAPFSFFFRDPEEVFREFFRGDPFADFFGRGNNRHNGSSTAVNTRDPFGFSPFAGFGFGGFGAFDQNFTSFSTSTSFNDFSSRPCVKKTSTSTRFVNGRKIETKKVIENGVETVTVHEDGVLKSKTVNGVKQALGY</sequence>
<dbReference type="PANTHER" id="PTHR45168">
    <property type="entry name" value="DNAJ HOMOLOG SUBFAMILY B MEMBER 2"/>
    <property type="match status" value="1"/>
</dbReference>
<feature type="compositionally biased region" description="Basic and acidic residues" evidence="2">
    <location>
        <begin position="1"/>
        <end position="15"/>
    </location>
</feature>
<reference evidence="3 4" key="1">
    <citation type="journal article" date="2018" name="Gigascience">
        <title>Genomes of trombidid mites reveal novel predicted allergens and laterally-transferred genes associated with secondary metabolism.</title>
        <authorList>
            <person name="Dong X."/>
            <person name="Chaisiri K."/>
            <person name="Xia D."/>
            <person name="Armstrong S.D."/>
            <person name="Fang Y."/>
            <person name="Donnelly M.J."/>
            <person name="Kadowaki T."/>
            <person name="McGarry J.W."/>
            <person name="Darby A.C."/>
            <person name="Makepeace B.L."/>
        </authorList>
    </citation>
    <scope>NUCLEOTIDE SEQUENCE [LARGE SCALE GENOMIC DNA]</scope>
    <source>
        <strain evidence="3">UoL-WK</strain>
    </source>
</reference>
<accession>A0A443QTN3</accession>
<dbReference type="PANTHER" id="PTHR45168:SF3">
    <property type="entry name" value="DNAJ HEAT SHOCK PROTEIN FAMILY (HSP40) MEMBER B2"/>
    <property type="match status" value="1"/>
</dbReference>
<evidence type="ECO:0000256" key="2">
    <source>
        <dbReference type="SAM" id="MobiDB-lite"/>
    </source>
</evidence>